<name>A0AAD8LQP8_BABGI</name>
<feature type="compositionally biased region" description="Basic and acidic residues" evidence="1">
    <location>
        <begin position="44"/>
        <end position="58"/>
    </location>
</feature>
<proteinExistence type="predicted"/>
<evidence type="ECO:0000256" key="1">
    <source>
        <dbReference type="SAM" id="MobiDB-lite"/>
    </source>
</evidence>
<dbReference type="PANTHER" id="PTHR37935">
    <property type="entry name" value="CHROMOSOME UNDETERMINED SCAFFOLD_14, WHOLE GENOME SHOTGUN SEQUENCE"/>
    <property type="match status" value="1"/>
</dbReference>
<accession>A0AAD8LQP8</accession>
<feature type="region of interest" description="Disordered" evidence="1">
    <location>
        <begin position="41"/>
        <end position="76"/>
    </location>
</feature>
<dbReference type="PANTHER" id="PTHR37935:SF1">
    <property type="entry name" value="CHROMOSOME UNDETERMINED SCAFFOLD_14, WHOLE GENOME SHOTGUN SEQUENCE"/>
    <property type="match status" value="1"/>
</dbReference>
<dbReference type="Proteomes" id="UP001230268">
    <property type="component" value="Unassembled WGS sequence"/>
</dbReference>
<dbReference type="AlphaFoldDB" id="A0AAD8LQP8"/>
<evidence type="ECO:0000313" key="2">
    <source>
        <dbReference type="EMBL" id="KAK1443141.1"/>
    </source>
</evidence>
<sequence length="367" mass="41158">MLMRHFARICHAGHGGCALQNAGATASRSALYRNYSRGFFSSRPSDRRRSTLSREEQIGRQPEGAEPSSEGASFSHRSVDERIVQLSVMEVLEQLKKGNGNGYPRNQSWMLLMVFVGACGFTVLYMENLRASLIEATGNAAGSLLYSNTFREMSLKFLKDVAEEFLSSPDTHEMMQGKVLQVLQDSQGMLEKAIIKTLQTEDVTRASFDFTQSLVNRLCQDPEVIEMVGQCLLNAIYTETAVNGAARWFVDLTKREDTCNAIEELLSDRILSDAKLQAEALNFCKQVTNKYLNDKETMQESVKFIKALLDRPSLQAYLAQILLDIVKQSVYPKWLNSQGNPGLARYMGDIRSTSGDYSKGFQTSRFI</sequence>
<reference evidence="2" key="1">
    <citation type="submission" date="2023-08" db="EMBL/GenBank/DDBJ databases">
        <title>Draft sequence of the Babesia gibsoni genome.</title>
        <authorList>
            <person name="Yamagishi J.Y."/>
            <person name="Xuan X.X."/>
        </authorList>
    </citation>
    <scope>NUCLEOTIDE SEQUENCE</scope>
    <source>
        <strain evidence="2">Azabu</strain>
    </source>
</reference>
<keyword evidence="3" id="KW-1185">Reference proteome</keyword>
<comment type="caution">
    <text evidence="2">The sequence shown here is derived from an EMBL/GenBank/DDBJ whole genome shotgun (WGS) entry which is preliminary data.</text>
</comment>
<evidence type="ECO:0000313" key="3">
    <source>
        <dbReference type="Proteomes" id="UP001230268"/>
    </source>
</evidence>
<protein>
    <submittedName>
        <fullName evidence="2">Uncharacterized protein</fullName>
    </submittedName>
</protein>
<dbReference type="EMBL" id="JAVEPI010000002">
    <property type="protein sequence ID" value="KAK1443141.1"/>
    <property type="molecule type" value="Genomic_DNA"/>
</dbReference>
<gene>
    <name evidence="2" type="ORF">BgAZ_200170</name>
</gene>
<organism evidence="2 3">
    <name type="scientific">Babesia gibsoni</name>
    <dbReference type="NCBI Taxonomy" id="33632"/>
    <lineage>
        <taxon>Eukaryota</taxon>
        <taxon>Sar</taxon>
        <taxon>Alveolata</taxon>
        <taxon>Apicomplexa</taxon>
        <taxon>Aconoidasida</taxon>
        <taxon>Piroplasmida</taxon>
        <taxon>Babesiidae</taxon>
        <taxon>Babesia</taxon>
    </lineage>
</organism>